<feature type="compositionally biased region" description="Pro residues" evidence="2">
    <location>
        <begin position="360"/>
        <end position="377"/>
    </location>
</feature>
<feature type="region of interest" description="Disordered" evidence="2">
    <location>
        <begin position="353"/>
        <end position="470"/>
    </location>
</feature>
<dbReference type="AlphaFoldDB" id="A0A139A1I2"/>
<name>A0A139A1I2_GONPJ</name>
<evidence type="ECO:0000313" key="4">
    <source>
        <dbReference type="Proteomes" id="UP000070544"/>
    </source>
</evidence>
<keyword evidence="1" id="KW-0175">Coiled coil</keyword>
<evidence type="ECO:0000256" key="2">
    <source>
        <dbReference type="SAM" id="MobiDB-lite"/>
    </source>
</evidence>
<dbReference type="OrthoDB" id="2562743at2759"/>
<dbReference type="PANTHER" id="PTHR21974">
    <property type="entry name" value="RE15880P"/>
    <property type="match status" value="1"/>
</dbReference>
<dbReference type="EMBL" id="KQ965819">
    <property type="protein sequence ID" value="KXS10650.1"/>
    <property type="molecule type" value="Genomic_DNA"/>
</dbReference>
<feature type="compositionally biased region" description="Pro residues" evidence="2">
    <location>
        <begin position="446"/>
        <end position="470"/>
    </location>
</feature>
<feature type="coiled-coil region" evidence="1">
    <location>
        <begin position="106"/>
        <end position="157"/>
    </location>
</feature>
<evidence type="ECO:0000313" key="3">
    <source>
        <dbReference type="EMBL" id="KXS10650.1"/>
    </source>
</evidence>
<feature type="compositionally biased region" description="Low complexity" evidence="2">
    <location>
        <begin position="434"/>
        <end position="445"/>
    </location>
</feature>
<sequence>MSYAPPSEPPPPSAVDSSVGQYGQLIDTVAALDAELAANLPNQESYVAQLQGMVGSKAAELANLEKRTKKEGKDARGMKSGMSFKAIGAKLKGNYDAKLAKEEAEYMNAVQEENIAKQALAELQRQLGEATGVLNGYRAKQQQAGQLRQQIDALLERVFNGPTPDFPEEDAYENATNAAYSQYLAASQLLPTTRQVDQLLAQAQGNLSNAIRALQSADQMATVDLFSDSLFVEMAKQNGMAEARNAATAAQVCLDRARSLNPNIPNIGSLHVTQGNFLLDVAFDNVFTDMYIKQKIQKSLHDLNQSYSVLTGLVSWSRGILAQQESQSAQAKAVFDQARAAQTAKRVEIMNAKLGRSGPAAPPVPAVGAGAPPPMPPRGVQNGYGAPPPQVQQGGYPQQGGYAPPPGPPPAHGAAPVAHGGYAPPSGAPPAYAPPAGTQGGHYAPPSGPPPPAYGGYPAPQPQYAPPGKA</sequence>
<evidence type="ECO:0000256" key="1">
    <source>
        <dbReference type="SAM" id="Coils"/>
    </source>
</evidence>
<feature type="compositionally biased region" description="Pro residues" evidence="2">
    <location>
        <begin position="1"/>
        <end position="13"/>
    </location>
</feature>
<dbReference type="PANTHER" id="PTHR21974:SF2">
    <property type="entry name" value="RE15880P"/>
    <property type="match status" value="1"/>
</dbReference>
<dbReference type="STRING" id="1344416.A0A139A1I2"/>
<proteinExistence type="predicted"/>
<reference evidence="3 4" key="1">
    <citation type="journal article" date="2015" name="Genome Biol. Evol.">
        <title>Phylogenomic analyses indicate that early fungi evolved digesting cell walls of algal ancestors of land plants.</title>
        <authorList>
            <person name="Chang Y."/>
            <person name="Wang S."/>
            <person name="Sekimoto S."/>
            <person name="Aerts A.L."/>
            <person name="Choi C."/>
            <person name="Clum A."/>
            <person name="LaButti K.M."/>
            <person name="Lindquist E.A."/>
            <person name="Yee Ngan C."/>
            <person name="Ohm R.A."/>
            <person name="Salamov A.A."/>
            <person name="Grigoriev I.V."/>
            <person name="Spatafora J.W."/>
            <person name="Berbee M.L."/>
        </authorList>
    </citation>
    <scope>NUCLEOTIDE SEQUENCE [LARGE SCALE GENOMIC DNA]</scope>
    <source>
        <strain evidence="3 4">JEL478</strain>
    </source>
</reference>
<organism evidence="3 4">
    <name type="scientific">Gonapodya prolifera (strain JEL478)</name>
    <name type="common">Monoblepharis prolifera</name>
    <dbReference type="NCBI Taxonomy" id="1344416"/>
    <lineage>
        <taxon>Eukaryota</taxon>
        <taxon>Fungi</taxon>
        <taxon>Fungi incertae sedis</taxon>
        <taxon>Chytridiomycota</taxon>
        <taxon>Chytridiomycota incertae sedis</taxon>
        <taxon>Monoblepharidomycetes</taxon>
        <taxon>Monoblepharidales</taxon>
        <taxon>Gonapodyaceae</taxon>
        <taxon>Gonapodya</taxon>
    </lineage>
</organism>
<accession>A0A139A1I2</accession>
<gene>
    <name evidence="3" type="ORF">M427DRAFT_61856</name>
</gene>
<feature type="region of interest" description="Disordered" evidence="2">
    <location>
        <begin position="1"/>
        <end position="20"/>
    </location>
</feature>
<feature type="compositionally biased region" description="Low complexity" evidence="2">
    <location>
        <begin position="412"/>
        <end position="425"/>
    </location>
</feature>
<protein>
    <submittedName>
        <fullName evidence="3">Uncharacterized protein</fullName>
    </submittedName>
</protein>
<dbReference type="Proteomes" id="UP000070544">
    <property type="component" value="Unassembled WGS sequence"/>
</dbReference>
<dbReference type="OMA" id="APAYHEC"/>
<keyword evidence="4" id="KW-1185">Reference proteome</keyword>
<feature type="compositionally biased region" description="Low complexity" evidence="2">
    <location>
        <begin position="378"/>
        <end position="402"/>
    </location>
</feature>